<keyword evidence="10 17" id="KW-1133">Transmembrane helix</keyword>
<evidence type="ECO:0000256" key="11">
    <source>
        <dbReference type="ARBA" id="ARBA00023002"/>
    </source>
</evidence>
<evidence type="ECO:0000313" key="19">
    <source>
        <dbReference type="EMBL" id="GMM38477.1"/>
    </source>
</evidence>
<evidence type="ECO:0000256" key="13">
    <source>
        <dbReference type="ARBA" id="ARBA00023136"/>
    </source>
</evidence>
<keyword evidence="7" id="KW-0256">Endoplasmic reticulum</keyword>
<dbReference type="EMBL" id="BTFZ01000020">
    <property type="protein sequence ID" value="GMM38477.1"/>
    <property type="molecule type" value="Genomic_DNA"/>
</dbReference>
<reference evidence="19 20" key="1">
    <citation type="journal article" date="2023" name="Elife">
        <title>Identification of key yeast species and microbe-microbe interactions impacting larval growth of Drosophila in the wild.</title>
        <authorList>
            <person name="Mure A."/>
            <person name="Sugiura Y."/>
            <person name="Maeda R."/>
            <person name="Honda K."/>
            <person name="Sakurai N."/>
            <person name="Takahashi Y."/>
            <person name="Watada M."/>
            <person name="Katoh T."/>
            <person name="Gotoh A."/>
            <person name="Gotoh Y."/>
            <person name="Taniguchi I."/>
            <person name="Nakamura K."/>
            <person name="Hayashi T."/>
            <person name="Katayama T."/>
            <person name="Uemura T."/>
            <person name="Hattori Y."/>
        </authorList>
    </citation>
    <scope>NUCLEOTIDE SEQUENCE [LARGE SCALE GENOMIC DNA]</scope>
    <source>
        <strain evidence="19 20">SC-9</strain>
    </source>
</reference>
<organism evidence="19 20">
    <name type="scientific">Saccharomycopsis crataegensis</name>
    <dbReference type="NCBI Taxonomy" id="43959"/>
    <lineage>
        <taxon>Eukaryota</taxon>
        <taxon>Fungi</taxon>
        <taxon>Dikarya</taxon>
        <taxon>Ascomycota</taxon>
        <taxon>Saccharomycotina</taxon>
        <taxon>Saccharomycetes</taxon>
        <taxon>Saccharomycopsidaceae</taxon>
        <taxon>Saccharomycopsis</taxon>
    </lineage>
</organism>
<evidence type="ECO:0000256" key="17">
    <source>
        <dbReference type="SAM" id="Phobius"/>
    </source>
</evidence>
<dbReference type="InterPro" id="IPR039357">
    <property type="entry name" value="SRD5A/TECR"/>
</dbReference>
<evidence type="ECO:0000256" key="7">
    <source>
        <dbReference type="ARBA" id="ARBA00022824"/>
    </source>
</evidence>
<dbReference type="GO" id="GO:0042761">
    <property type="term" value="P:very long-chain fatty acid biosynthetic process"/>
    <property type="evidence" value="ECO:0007669"/>
    <property type="project" value="TreeGrafter"/>
</dbReference>
<evidence type="ECO:0000256" key="5">
    <source>
        <dbReference type="ARBA" id="ARBA00022516"/>
    </source>
</evidence>
<evidence type="ECO:0000256" key="12">
    <source>
        <dbReference type="ARBA" id="ARBA00023098"/>
    </source>
</evidence>
<feature type="domain" description="3-oxo-5-alpha-steroid 4-dehydrogenase C-terminal" evidence="18">
    <location>
        <begin position="162"/>
        <end position="327"/>
    </location>
</feature>
<keyword evidence="20" id="KW-1185">Reference proteome</keyword>
<keyword evidence="6 17" id="KW-0812">Transmembrane</keyword>
<evidence type="ECO:0000256" key="9">
    <source>
        <dbReference type="ARBA" id="ARBA00022857"/>
    </source>
</evidence>
<keyword evidence="12" id="KW-0443">Lipid metabolism</keyword>
<comment type="catalytic activity">
    <reaction evidence="15">
        <text>a very-long-chain 2,3-saturated fatty acyl-CoA + NADP(+) = a very-long-chain (2E)-enoyl-CoA + NADPH + H(+)</text>
        <dbReference type="Rhea" id="RHEA:14473"/>
        <dbReference type="ChEBI" id="CHEBI:15378"/>
        <dbReference type="ChEBI" id="CHEBI:57783"/>
        <dbReference type="ChEBI" id="CHEBI:58349"/>
        <dbReference type="ChEBI" id="CHEBI:83724"/>
        <dbReference type="ChEBI" id="CHEBI:83728"/>
        <dbReference type="EC" id="1.3.1.93"/>
    </reaction>
</comment>
<keyword evidence="11" id="KW-0560">Oxidoreductase</keyword>
<comment type="subcellular location">
    <subcellularLocation>
        <location evidence="1">Endoplasmic reticulum membrane</location>
        <topology evidence="1">Multi-pass membrane protein</topology>
    </subcellularLocation>
</comment>
<evidence type="ECO:0000256" key="2">
    <source>
        <dbReference type="ARBA" id="ARBA00005194"/>
    </source>
</evidence>
<gene>
    <name evidence="19" type="ORF">DASC09_058160</name>
</gene>
<dbReference type="InterPro" id="IPR001104">
    <property type="entry name" value="3-oxo-5_a-steroid_4-DH_C"/>
</dbReference>
<evidence type="ECO:0000256" key="16">
    <source>
        <dbReference type="ARBA" id="ARBA00058640"/>
    </source>
</evidence>
<dbReference type="EC" id="1.3.1.93" evidence="4"/>
<dbReference type="PROSITE" id="PS50244">
    <property type="entry name" value="S5A_REDUCTASE"/>
    <property type="match status" value="1"/>
</dbReference>
<evidence type="ECO:0000256" key="15">
    <source>
        <dbReference type="ARBA" id="ARBA00051495"/>
    </source>
</evidence>
<dbReference type="Proteomes" id="UP001360560">
    <property type="component" value="Unassembled WGS sequence"/>
</dbReference>
<accession>A0AAV5QV76</accession>
<comment type="pathway">
    <text evidence="2">Lipid metabolism; fatty acid biosynthesis.</text>
</comment>
<proteinExistence type="inferred from homology"/>
<comment type="function">
    <text evidence="16">Catalyzes the last of the four reactions of the long-chain fatty acids elongation cycle. This endoplasmic reticulum-bound enzymatic process, allows the addition of 2 carbons to the chain of long- and very long-chain fatty acids/VLCFAs per cycle. This enzyme reduces the trans-2,3-enoyl-CoA fatty acid intermediate to an acyl-CoA that can be further elongated by entering a new cycle of elongation. Thereby, it participates in the production of VLCFAs of different chain lengths that are involved in multiple biological processes as precursors of membrane lipids and lipid mediators.</text>
</comment>
<evidence type="ECO:0000256" key="1">
    <source>
        <dbReference type="ARBA" id="ARBA00004477"/>
    </source>
</evidence>
<keyword evidence="9" id="KW-0521">NADP</keyword>
<evidence type="ECO:0000313" key="20">
    <source>
        <dbReference type="Proteomes" id="UP001360560"/>
    </source>
</evidence>
<evidence type="ECO:0000256" key="8">
    <source>
        <dbReference type="ARBA" id="ARBA00022832"/>
    </source>
</evidence>
<name>A0AAV5QV76_9ASCO</name>
<evidence type="ECO:0000256" key="4">
    <source>
        <dbReference type="ARBA" id="ARBA00012530"/>
    </source>
</evidence>
<sequence length="327" mass="37809">MVSISVKPRSRKLREVSIESFSPDAPLSELVDVIAAKNIISKHRLRLTQIQEPVDQKKTDSKGKPIRPKHLALNLEKNLADNGIAGDEVTLYVKDLGPQISWRTVFILEYLGPLLIHPAFYFYYGSFEEHSYTQTVSFFLVMLHFLKREYETIFVHKFSLSTMPLFNLFKNSGHYWLLSGLNLAFFIYSPNALPESLAVAGPLKKIAFHTSNHSEDTLNILVGLWAYSEVSNFITHLNLSSLRSPGSTERKIPMGYGFTFVSFPNYFFESLSWLFFALINNNLFSYLFLIVGSLQMMVWATKKHRRYLKDFGDKYPKKRKIYIPFLY</sequence>
<evidence type="ECO:0000256" key="3">
    <source>
        <dbReference type="ARBA" id="ARBA00007742"/>
    </source>
</evidence>
<evidence type="ECO:0000256" key="10">
    <source>
        <dbReference type="ARBA" id="ARBA00022989"/>
    </source>
</evidence>
<dbReference type="RefSeq" id="XP_064855472.1">
    <property type="nucleotide sequence ID" value="XM_064999400.1"/>
</dbReference>
<keyword evidence="8" id="KW-0276">Fatty acid metabolism</keyword>
<dbReference type="GeneID" id="90076465"/>
<dbReference type="PANTHER" id="PTHR10556">
    <property type="entry name" value="3-OXO-5-ALPHA-STEROID 4-DEHYDROGENASE"/>
    <property type="match status" value="1"/>
</dbReference>
<keyword evidence="14" id="KW-0275">Fatty acid biosynthesis</keyword>
<dbReference type="GO" id="GO:0102758">
    <property type="term" value="F:very-long-chain enoyl-CoA reductase activity"/>
    <property type="evidence" value="ECO:0007669"/>
    <property type="project" value="UniProtKB-EC"/>
</dbReference>
<dbReference type="Pfam" id="PF02544">
    <property type="entry name" value="Steroid_dh"/>
    <property type="match status" value="1"/>
</dbReference>
<keyword evidence="13 17" id="KW-0472">Membrane</keyword>
<comment type="similarity">
    <text evidence="3">Belongs to the steroid 5-alpha reductase family.</text>
</comment>
<protein>
    <recommendedName>
        <fullName evidence="4">very-long-chain enoyl-CoA reductase</fullName>
        <ecNumber evidence="4">1.3.1.93</ecNumber>
    </recommendedName>
</protein>
<dbReference type="PANTHER" id="PTHR10556:SF28">
    <property type="entry name" value="VERY-LONG-CHAIN ENOYL-COA REDUCTASE"/>
    <property type="match status" value="1"/>
</dbReference>
<dbReference type="AlphaFoldDB" id="A0AAV5QV76"/>
<comment type="caution">
    <text evidence="19">The sequence shown here is derived from an EMBL/GenBank/DDBJ whole genome shotgun (WGS) entry which is preliminary data.</text>
</comment>
<evidence type="ECO:0000256" key="14">
    <source>
        <dbReference type="ARBA" id="ARBA00023160"/>
    </source>
</evidence>
<dbReference type="GO" id="GO:0005789">
    <property type="term" value="C:endoplasmic reticulum membrane"/>
    <property type="evidence" value="ECO:0007669"/>
    <property type="project" value="UniProtKB-SubCell"/>
</dbReference>
<dbReference type="FunFam" id="1.20.120.1630:FF:000010">
    <property type="entry name" value="Steroid alpha reductase family protein"/>
    <property type="match status" value="1"/>
</dbReference>
<evidence type="ECO:0000259" key="18">
    <source>
        <dbReference type="Pfam" id="PF02544"/>
    </source>
</evidence>
<keyword evidence="5" id="KW-0444">Lipid biosynthesis</keyword>
<evidence type="ECO:0000256" key="6">
    <source>
        <dbReference type="ARBA" id="ARBA00022692"/>
    </source>
</evidence>
<feature type="transmembrane region" description="Helical" evidence="17">
    <location>
        <begin position="283"/>
        <end position="301"/>
    </location>
</feature>